<name>A0ACB9DYT8_CICIN</name>
<organism evidence="1 2">
    <name type="scientific">Cichorium intybus</name>
    <name type="common">Chicory</name>
    <dbReference type="NCBI Taxonomy" id="13427"/>
    <lineage>
        <taxon>Eukaryota</taxon>
        <taxon>Viridiplantae</taxon>
        <taxon>Streptophyta</taxon>
        <taxon>Embryophyta</taxon>
        <taxon>Tracheophyta</taxon>
        <taxon>Spermatophyta</taxon>
        <taxon>Magnoliopsida</taxon>
        <taxon>eudicotyledons</taxon>
        <taxon>Gunneridae</taxon>
        <taxon>Pentapetalae</taxon>
        <taxon>asterids</taxon>
        <taxon>campanulids</taxon>
        <taxon>Asterales</taxon>
        <taxon>Asteraceae</taxon>
        <taxon>Cichorioideae</taxon>
        <taxon>Cichorieae</taxon>
        <taxon>Cichoriinae</taxon>
        <taxon>Cichorium</taxon>
    </lineage>
</organism>
<reference evidence="1 2" key="2">
    <citation type="journal article" date="2022" name="Mol. Ecol. Resour.">
        <title>The genomes of chicory, endive, great burdock and yacon provide insights into Asteraceae paleo-polyploidization history and plant inulin production.</title>
        <authorList>
            <person name="Fan W."/>
            <person name="Wang S."/>
            <person name="Wang H."/>
            <person name="Wang A."/>
            <person name="Jiang F."/>
            <person name="Liu H."/>
            <person name="Zhao H."/>
            <person name="Xu D."/>
            <person name="Zhang Y."/>
        </authorList>
    </citation>
    <scope>NUCLEOTIDE SEQUENCE [LARGE SCALE GENOMIC DNA]</scope>
    <source>
        <strain evidence="2">cv. Punajuju</strain>
        <tissue evidence="1">Leaves</tissue>
    </source>
</reference>
<evidence type="ECO:0000313" key="1">
    <source>
        <dbReference type="EMBL" id="KAI3751914.1"/>
    </source>
</evidence>
<proteinExistence type="predicted"/>
<evidence type="ECO:0000313" key="2">
    <source>
        <dbReference type="Proteomes" id="UP001055811"/>
    </source>
</evidence>
<dbReference type="EMBL" id="CM042012">
    <property type="protein sequence ID" value="KAI3751914.1"/>
    <property type="molecule type" value="Genomic_DNA"/>
</dbReference>
<gene>
    <name evidence="1" type="ORF">L2E82_23008</name>
</gene>
<protein>
    <submittedName>
        <fullName evidence="1">Uncharacterized protein</fullName>
    </submittedName>
</protein>
<keyword evidence="2" id="KW-1185">Reference proteome</keyword>
<comment type="caution">
    <text evidence="1">The sequence shown here is derived from an EMBL/GenBank/DDBJ whole genome shotgun (WGS) entry which is preliminary data.</text>
</comment>
<reference evidence="2" key="1">
    <citation type="journal article" date="2022" name="Mol. Ecol. Resour.">
        <title>The genomes of chicory, endive, great burdock and yacon provide insights into Asteraceae palaeo-polyploidization history and plant inulin production.</title>
        <authorList>
            <person name="Fan W."/>
            <person name="Wang S."/>
            <person name="Wang H."/>
            <person name="Wang A."/>
            <person name="Jiang F."/>
            <person name="Liu H."/>
            <person name="Zhao H."/>
            <person name="Xu D."/>
            <person name="Zhang Y."/>
        </authorList>
    </citation>
    <scope>NUCLEOTIDE SEQUENCE [LARGE SCALE GENOMIC DNA]</scope>
    <source>
        <strain evidence="2">cv. Punajuju</strain>
    </source>
</reference>
<accession>A0ACB9DYT8</accession>
<dbReference type="Proteomes" id="UP001055811">
    <property type="component" value="Linkage Group LG04"/>
</dbReference>
<sequence length="125" mass="14226">MHTTGTLEFLRDYREVNHLGYVTFGNDANGIIKGYKVLTNGNFTVQRVAYVLGLKHNLVSVGQLVSTGLRVEFDNKFSYIMTGTRDRCLVKSPRHVNMFPLDISMFLGKPRLCLLSKAHFEVSWL</sequence>